<gene>
    <name evidence="8" type="ORF">AKG60_05130</name>
    <name evidence="7" type="ORF">YA91_18420</name>
</gene>
<dbReference type="EMBL" id="CP023248">
    <property type="protein sequence ID" value="ASZ52384.1"/>
    <property type="molecule type" value="Genomic_DNA"/>
</dbReference>
<protein>
    <submittedName>
        <fullName evidence="8">Flippase</fullName>
    </submittedName>
</protein>
<dbReference type="PANTHER" id="PTHR30250">
    <property type="entry name" value="PST FAMILY PREDICTED COLANIC ACID TRANSPORTER"/>
    <property type="match status" value="1"/>
</dbReference>
<feature type="transmembrane region" description="Helical" evidence="6">
    <location>
        <begin position="40"/>
        <end position="60"/>
    </location>
</feature>
<keyword evidence="3 6" id="KW-0812">Transmembrane</keyword>
<keyword evidence="4 6" id="KW-1133">Transmembrane helix</keyword>
<feature type="transmembrane region" description="Helical" evidence="6">
    <location>
        <begin position="461"/>
        <end position="483"/>
    </location>
</feature>
<dbReference type="EMBL" id="LHQV01000006">
    <property type="protein sequence ID" value="OQK02628.1"/>
    <property type="molecule type" value="Genomic_DNA"/>
</dbReference>
<feature type="transmembrane region" description="Helical" evidence="6">
    <location>
        <begin position="339"/>
        <end position="360"/>
    </location>
</feature>
<reference evidence="8 9" key="1">
    <citation type="submission" date="2015-08" db="EMBL/GenBank/DDBJ databases">
        <title>Draft Genome Sequences of Vibrio parahaemolyticus Strains.</title>
        <authorList>
            <person name="Gonzalez-Escalona N."/>
            <person name="DePaola A."/>
        </authorList>
    </citation>
    <scope>NUCLEOTIDE SEQUENCE [LARGE SCALE GENOMIC DNA]</scope>
    <source>
        <strain evidence="8 9">CFSAN001621</strain>
    </source>
</reference>
<accession>A0A249W787</accession>
<keyword evidence="9" id="KW-1185">Reference proteome</keyword>
<feature type="transmembrane region" description="Helical" evidence="6">
    <location>
        <begin position="157"/>
        <end position="177"/>
    </location>
</feature>
<dbReference type="RefSeq" id="WP_005495481.1">
    <property type="nucleotide sequence ID" value="NZ_CP026041.1"/>
</dbReference>
<name>A0A249W787_VIBPH</name>
<dbReference type="PANTHER" id="PTHR30250:SF26">
    <property type="entry name" value="PSMA PROTEIN"/>
    <property type="match status" value="1"/>
</dbReference>
<evidence type="ECO:0000313" key="9">
    <source>
        <dbReference type="Proteomes" id="UP000191946"/>
    </source>
</evidence>
<evidence type="ECO:0000313" key="8">
    <source>
        <dbReference type="EMBL" id="OQK02628.1"/>
    </source>
</evidence>
<feature type="transmembrane region" description="Helical" evidence="6">
    <location>
        <begin position="125"/>
        <end position="145"/>
    </location>
</feature>
<feature type="transmembrane region" description="Helical" evidence="6">
    <location>
        <begin position="372"/>
        <end position="392"/>
    </location>
</feature>
<keyword evidence="5 6" id="KW-0472">Membrane</keyword>
<evidence type="ECO:0000256" key="2">
    <source>
        <dbReference type="ARBA" id="ARBA00022475"/>
    </source>
</evidence>
<comment type="subcellular location">
    <subcellularLocation>
        <location evidence="1">Cell membrane</location>
        <topology evidence="1">Multi-pass membrane protein</topology>
    </subcellularLocation>
</comment>
<dbReference type="Proteomes" id="UP000191946">
    <property type="component" value="Unassembled WGS sequence"/>
</dbReference>
<feature type="transmembrane region" description="Helical" evidence="6">
    <location>
        <begin position="431"/>
        <end position="455"/>
    </location>
</feature>
<reference evidence="7" key="2">
    <citation type="submission" date="2017-09" db="EMBL/GenBank/DDBJ databases">
        <authorList>
            <person name="Ehlers B."/>
            <person name="Leendertz F.H."/>
        </authorList>
    </citation>
    <scope>NUCLEOTIDE SEQUENCE</scope>
    <source>
        <strain evidence="7">MAVP-26</strain>
    </source>
</reference>
<evidence type="ECO:0000256" key="5">
    <source>
        <dbReference type="ARBA" id="ARBA00023136"/>
    </source>
</evidence>
<evidence type="ECO:0000256" key="4">
    <source>
        <dbReference type="ARBA" id="ARBA00022989"/>
    </source>
</evidence>
<evidence type="ECO:0000256" key="1">
    <source>
        <dbReference type="ARBA" id="ARBA00004651"/>
    </source>
</evidence>
<evidence type="ECO:0000256" key="3">
    <source>
        <dbReference type="ARBA" id="ARBA00022692"/>
    </source>
</evidence>
<dbReference type="AlphaFoldDB" id="A0A249W787"/>
<feature type="transmembrane region" description="Helical" evidence="6">
    <location>
        <begin position="81"/>
        <end position="105"/>
    </location>
</feature>
<dbReference type="InterPro" id="IPR050833">
    <property type="entry name" value="Poly_Biosynth_Transport"/>
</dbReference>
<evidence type="ECO:0000256" key="6">
    <source>
        <dbReference type="SAM" id="Phobius"/>
    </source>
</evidence>
<feature type="transmembrane region" description="Helical" evidence="6">
    <location>
        <begin position="311"/>
        <end position="333"/>
    </location>
</feature>
<feature type="transmembrane region" description="Helical" evidence="6">
    <location>
        <begin position="398"/>
        <end position="419"/>
    </location>
</feature>
<feature type="transmembrane region" description="Helical" evidence="6">
    <location>
        <begin position="12"/>
        <end position="28"/>
    </location>
</feature>
<dbReference type="GO" id="GO:0005886">
    <property type="term" value="C:plasma membrane"/>
    <property type="evidence" value="ECO:0007669"/>
    <property type="project" value="UniProtKB-SubCell"/>
</dbReference>
<sequence>MSGKRVAKNTLFQIVKMLITTVVNLYMVRVLLHQLGVEGYGIFNLIAGVLALMLFLNGAMTTSSQRYLSFYSTQQLEKRTSVFATTKSLHIVVAMIIFLMLFSLQTFIFEDLINIPVSVVSSAQSLYQIMAVGVLASVVTVPFNAQINANEDLGIDAVFSVFESLLKLISAFLIILFENQLVALGTLFVSVSWTMLIMKVAYCRIKYKECNLLNFKLDIALFKEMIGFTSWNSFGAICGVARVQGLAVVLNNFFGVYINAVYAIAVQVNGKLKEFSINIMKAFNPRIVKAESKGNREEMLHLSMLASRFSLLLYSVIALPIFFETDFMLSIWLGDYPDGVLTFIKLFLVLAFVNLTTVGLQTAIQATGDVKAYQSTIGSVLLLTVPLAYIFLSLGYPPYTVIVVSIFMEVVSCGMRLAFLKLKAGLSIKKYILFVINKALQVLIPTIVVLFSLTISFEQSILRFISTTLVSFGMINFLTYWLVLGVEEKKMIRLKV</sequence>
<feature type="transmembrane region" description="Helical" evidence="6">
    <location>
        <begin position="183"/>
        <end position="202"/>
    </location>
</feature>
<organism evidence="7">
    <name type="scientific">Vibrio parahaemolyticus</name>
    <dbReference type="NCBI Taxonomy" id="670"/>
    <lineage>
        <taxon>Bacteria</taxon>
        <taxon>Pseudomonadati</taxon>
        <taxon>Pseudomonadota</taxon>
        <taxon>Gammaproteobacteria</taxon>
        <taxon>Vibrionales</taxon>
        <taxon>Vibrionaceae</taxon>
        <taxon>Vibrio</taxon>
    </lineage>
</organism>
<keyword evidence="2" id="KW-1003">Cell membrane</keyword>
<evidence type="ECO:0000313" key="7">
    <source>
        <dbReference type="EMBL" id="ASZ52384.1"/>
    </source>
</evidence>
<proteinExistence type="predicted"/>